<evidence type="ECO:0000256" key="1">
    <source>
        <dbReference type="ARBA" id="ARBA00023157"/>
    </source>
</evidence>
<dbReference type="AlphaFoldDB" id="A0A0N5A146"/>
<dbReference type="InterPro" id="IPR034035">
    <property type="entry name" value="Astacin-like_dom"/>
</dbReference>
<accession>A0A0N5A146</accession>
<dbReference type="Gene3D" id="3.40.390.10">
    <property type="entry name" value="Collagenase (Catalytic Domain)"/>
    <property type="match status" value="1"/>
</dbReference>
<dbReference type="EC" id="3.4.24.-" evidence="3"/>
<keyword evidence="2 3" id="KW-0862">Zinc</keyword>
<keyword evidence="3" id="KW-0732">Signal</keyword>
<dbReference type="PANTHER" id="PTHR10127">
    <property type="entry name" value="DISCOIDIN, CUB, EGF, LAMININ , AND ZINC METALLOPROTEASE DOMAIN CONTAINING"/>
    <property type="match status" value="1"/>
</dbReference>
<evidence type="ECO:0000256" key="2">
    <source>
        <dbReference type="PROSITE-ProRule" id="PRU01211"/>
    </source>
</evidence>
<dbReference type="GO" id="GO:0008270">
    <property type="term" value="F:zinc ion binding"/>
    <property type="evidence" value="ECO:0007669"/>
    <property type="project" value="UniProtKB-UniRule"/>
</dbReference>
<dbReference type="CDD" id="cd04280">
    <property type="entry name" value="ZnMc_astacin_like"/>
    <property type="match status" value="1"/>
</dbReference>
<evidence type="ECO:0000256" key="3">
    <source>
        <dbReference type="RuleBase" id="RU361183"/>
    </source>
</evidence>
<keyword evidence="2 3" id="KW-0645">Protease</keyword>
<dbReference type="InterPro" id="IPR024079">
    <property type="entry name" value="MetalloPept_cat_dom_sf"/>
</dbReference>
<feature type="domain" description="Peptidase M12A" evidence="4">
    <location>
        <begin position="34"/>
        <end position="227"/>
    </location>
</feature>
<dbReference type="SUPFAM" id="SSF55486">
    <property type="entry name" value="Metalloproteases ('zincins'), catalytic domain"/>
    <property type="match status" value="1"/>
</dbReference>
<proteinExistence type="predicted"/>
<comment type="cofactor">
    <cofactor evidence="2 3">
        <name>Zn(2+)</name>
        <dbReference type="ChEBI" id="CHEBI:29105"/>
    </cofactor>
    <text evidence="2 3">Binds 1 zinc ion per subunit.</text>
</comment>
<keyword evidence="2 3" id="KW-0482">Metalloprotease</keyword>
<dbReference type="PROSITE" id="PS51864">
    <property type="entry name" value="ASTACIN"/>
    <property type="match status" value="1"/>
</dbReference>
<protein>
    <recommendedName>
        <fullName evidence="3">Metalloendopeptidase</fullName>
        <ecNumber evidence="3">3.4.24.-</ecNumber>
    </recommendedName>
</protein>
<evidence type="ECO:0000259" key="4">
    <source>
        <dbReference type="PROSITE" id="PS51864"/>
    </source>
</evidence>
<dbReference type="InterPro" id="IPR001506">
    <property type="entry name" value="Peptidase_M12A"/>
</dbReference>
<keyword evidence="5" id="KW-1185">Reference proteome</keyword>
<organism evidence="5 6">
    <name type="scientific">Parastrongyloides trichosuri</name>
    <name type="common">Possum-specific nematode worm</name>
    <dbReference type="NCBI Taxonomy" id="131310"/>
    <lineage>
        <taxon>Eukaryota</taxon>
        <taxon>Metazoa</taxon>
        <taxon>Ecdysozoa</taxon>
        <taxon>Nematoda</taxon>
        <taxon>Chromadorea</taxon>
        <taxon>Rhabditida</taxon>
        <taxon>Tylenchina</taxon>
        <taxon>Panagrolaimomorpha</taxon>
        <taxon>Strongyloidoidea</taxon>
        <taxon>Strongyloididae</taxon>
        <taxon>Parastrongyloides</taxon>
    </lineage>
</organism>
<dbReference type="PANTHER" id="PTHR10127:SF802">
    <property type="entry name" value="ZINC METALLOPROTEINASE NAS-10"/>
    <property type="match status" value="1"/>
</dbReference>
<dbReference type="Pfam" id="PF01400">
    <property type="entry name" value="Astacin"/>
    <property type="match status" value="1"/>
</dbReference>
<sequence length="384" mass="44721">MNCILLLLLIIIFTFQDMKLNKNEKLSVEMRDKRSIYLKMPYKWEFPIKYSVKRPIRNKVVDKGIKFIEKQTCVRFKKVSNLKTAGLIFTKGDSCSSVVGKKSKIEPQQITITEECEIPGVIEHETAHALGLLHEHTRNDRDNYVKIYKKNIFKEYILDFHKFNNSLSKSFNISYDLGSVMQYQKNAGSKNEKSSVEPNNILYSKTMGQRTELSFNDIKLINYYYCGDICKNSILKCLYNGYPDPNNCNVCKCPRIYSGNSCQDIEKSDPSCKEKLLKAEIFTKHLNIFGKKSCYHKIYSDENYKVILMIKFASFRSNEICQPNYGLEVKFLTDKSISGVMFCGISKNIEIESEDNEIVLHYKGIRNFDYVKIKYKQILKKDNL</sequence>
<evidence type="ECO:0000313" key="6">
    <source>
        <dbReference type="WBParaSite" id="PTRK_0001534700.1"/>
    </source>
</evidence>
<dbReference type="WBParaSite" id="PTRK_0001534700.1">
    <property type="protein sequence ID" value="PTRK_0001534700.1"/>
    <property type="gene ID" value="PTRK_0001534700"/>
</dbReference>
<feature type="signal peptide" evidence="3">
    <location>
        <begin position="1"/>
        <end position="16"/>
    </location>
</feature>
<keyword evidence="2 3" id="KW-0378">Hydrolase</keyword>
<name>A0A0N5A146_PARTI</name>
<keyword evidence="2 3" id="KW-0479">Metal-binding</keyword>
<dbReference type="InterPro" id="IPR006026">
    <property type="entry name" value="Peptidase_Metallo"/>
</dbReference>
<dbReference type="GO" id="GO:0004222">
    <property type="term" value="F:metalloendopeptidase activity"/>
    <property type="evidence" value="ECO:0007669"/>
    <property type="project" value="UniProtKB-UniRule"/>
</dbReference>
<feature type="chain" id="PRO_5005733430" description="Metalloendopeptidase" evidence="3">
    <location>
        <begin position="17"/>
        <end position="384"/>
    </location>
</feature>
<dbReference type="GO" id="GO:0006508">
    <property type="term" value="P:proteolysis"/>
    <property type="evidence" value="ECO:0007669"/>
    <property type="project" value="UniProtKB-KW"/>
</dbReference>
<keyword evidence="1" id="KW-1015">Disulfide bond</keyword>
<reference evidence="6" key="1">
    <citation type="submission" date="2017-02" db="UniProtKB">
        <authorList>
            <consortium name="WormBaseParasite"/>
        </authorList>
    </citation>
    <scope>IDENTIFICATION</scope>
</reference>
<feature type="binding site" evidence="2">
    <location>
        <position position="134"/>
    </location>
    <ligand>
        <name>Zn(2+)</name>
        <dbReference type="ChEBI" id="CHEBI:29105"/>
        <note>catalytic</note>
    </ligand>
</feature>
<feature type="binding site" evidence="2">
    <location>
        <position position="128"/>
    </location>
    <ligand>
        <name>Zn(2+)</name>
        <dbReference type="ChEBI" id="CHEBI:29105"/>
        <note>catalytic</note>
    </ligand>
</feature>
<comment type="caution">
    <text evidence="2">Lacks conserved residue(s) required for the propagation of feature annotation.</text>
</comment>
<evidence type="ECO:0000313" key="5">
    <source>
        <dbReference type="Proteomes" id="UP000038045"/>
    </source>
</evidence>
<feature type="binding site" evidence="2">
    <location>
        <position position="124"/>
    </location>
    <ligand>
        <name>Zn(2+)</name>
        <dbReference type="ChEBI" id="CHEBI:29105"/>
        <note>catalytic</note>
    </ligand>
</feature>
<dbReference type="Proteomes" id="UP000038045">
    <property type="component" value="Unplaced"/>
</dbReference>
<dbReference type="SMART" id="SM00235">
    <property type="entry name" value="ZnMc"/>
    <property type="match status" value="1"/>
</dbReference>
<feature type="active site" evidence="2">
    <location>
        <position position="125"/>
    </location>
</feature>
<dbReference type="PRINTS" id="PR00480">
    <property type="entry name" value="ASTACIN"/>
</dbReference>